<evidence type="ECO:0008006" key="3">
    <source>
        <dbReference type="Google" id="ProtNLM"/>
    </source>
</evidence>
<keyword evidence="2" id="KW-1185">Reference proteome</keyword>
<gene>
    <name evidence="1" type="ORF">CMC5_075390</name>
</gene>
<dbReference type="Gene3D" id="2.180.10.10">
    <property type="entry name" value="RHS repeat-associated core"/>
    <property type="match status" value="1"/>
</dbReference>
<dbReference type="RefSeq" id="WP_050434796.1">
    <property type="nucleotide sequence ID" value="NZ_CP012159.1"/>
</dbReference>
<dbReference type="Proteomes" id="UP000067626">
    <property type="component" value="Chromosome"/>
</dbReference>
<sequence length="400" mass="41624">MHVDHLGSIDVLTDGVTGSVAEQRSYDAFGALRHPDWGSGQQASPHELSSLGFTGHEADLDLDLGLVNMKGRIYDPKLGRFLTPDPLVPRALFGQSWNAYSYVLNSPLSLVDPSGFQEQPPATENGCSQGCTIWVFGPPREPKPPAPPKVVEGNLEEAAGAGSTQAPVDVDTFGVRSGWSPQLPATLQTLGRGDAIARRIMDGVRIGMARMLLESAKLGILGGPSRVYVAYTTLTAAWNGYKESGLPGALDAVNPASQMVEAGVEASEAAAAEDWEAAGASSFKAGSIGMSILTTAAGVGGAITATVGSTAGRCRGEGRCEGRPALSDAAHARARWGTHGRHGARITQGDGSVGRVRGLTRPASGQQAVPHAVGQRPEALAGVLRRAARWRGELPFPRGG</sequence>
<dbReference type="EMBL" id="CP012159">
    <property type="protein sequence ID" value="AKT43307.1"/>
    <property type="molecule type" value="Genomic_DNA"/>
</dbReference>
<protein>
    <recommendedName>
        <fullName evidence="3">RHS repeat-associated core domain-containing protein</fullName>
    </recommendedName>
</protein>
<dbReference type="NCBIfam" id="TIGR03696">
    <property type="entry name" value="Rhs_assc_core"/>
    <property type="match status" value="1"/>
</dbReference>
<proteinExistence type="predicted"/>
<dbReference type="PANTHER" id="PTHR32305">
    <property type="match status" value="1"/>
</dbReference>
<dbReference type="InterPro" id="IPR050708">
    <property type="entry name" value="T6SS_VgrG/RHS"/>
</dbReference>
<dbReference type="KEGG" id="ccro:CMC5_075390"/>
<reference evidence="1 2" key="1">
    <citation type="submission" date="2015-07" db="EMBL/GenBank/DDBJ databases">
        <title>Genome analysis of myxobacterium Chondromyces crocatus Cm c5 reveals a high potential for natural compound synthesis and the genetic basis for the loss of fruiting body formation.</title>
        <authorList>
            <person name="Zaburannyi N."/>
            <person name="Bunk B."/>
            <person name="Maier J."/>
            <person name="Overmann J."/>
            <person name="Mueller R."/>
        </authorList>
    </citation>
    <scope>NUCLEOTIDE SEQUENCE [LARGE SCALE GENOMIC DNA]</scope>
    <source>
        <strain evidence="1 2">Cm c5</strain>
    </source>
</reference>
<dbReference type="STRING" id="52.CMC5_075390"/>
<dbReference type="InterPro" id="IPR022385">
    <property type="entry name" value="Rhs_assc_core"/>
</dbReference>
<dbReference type="PANTHER" id="PTHR32305:SF15">
    <property type="entry name" value="PROTEIN RHSA-RELATED"/>
    <property type="match status" value="1"/>
</dbReference>
<name>A0A0K1ERM3_CHOCO</name>
<organism evidence="1 2">
    <name type="scientific">Chondromyces crocatus</name>
    <dbReference type="NCBI Taxonomy" id="52"/>
    <lineage>
        <taxon>Bacteria</taxon>
        <taxon>Pseudomonadati</taxon>
        <taxon>Myxococcota</taxon>
        <taxon>Polyangia</taxon>
        <taxon>Polyangiales</taxon>
        <taxon>Polyangiaceae</taxon>
        <taxon>Chondromyces</taxon>
    </lineage>
</organism>
<evidence type="ECO:0000313" key="2">
    <source>
        <dbReference type="Proteomes" id="UP000067626"/>
    </source>
</evidence>
<evidence type="ECO:0000313" key="1">
    <source>
        <dbReference type="EMBL" id="AKT43307.1"/>
    </source>
</evidence>
<dbReference type="AlphaFoldDB" id="A0A0K1ERM3"/>
<accession>A0A0K1ERM3</accession>